<feature type="repeat" description="TPR" evidence="3">
    <location>
        <begin position="132"/>
        <end position="165"/>
    </location>
</feature>
<name>A0A951UKJ5_9CYAN</name>
<reference evidence="4" key="1">
    <citation type="submission" date="2021-05" db="EMBL/GenBank/DDBJ databases">
        <authorList>
            <person name="Pietrasiak N."/>
            <person name="Ward R."/>
            <person name="Stajich J.E."/>
            <person name="Kurbessoian T."/>
        </authorList>
    </citation>
    <scope>NUCLEOTIDE SEQUENCE</scope>
    <source>
        <strain evidence="4">UHER 2000/2452</strain>
    </source>
</reference>
<gene>
    <name evidence="4" type="ORF">KME15_03030</name>
</gene>
<dbReference type="Gene3D" id="1.25.40.10">
    <property type="entry name" value="Tetratricopeptide repeat domain"/>
    <property type="match status" value="2"/>
</dbReference>
<keyword evidence="2 3" id="KW-0802">TPR repeat</keyword>
<reference evidence="4" key="2">
    <citation type="journal article" date="2022" name="Microbiol. Resour. Announc.">
        <title>Metagenome Sequencing to Explore Phylogenomics of Terrestrial Cyanobacteria.</title>
        <authorList>
            <person name="Ward R.D."/>
            <person name="Stajich J.E."/>
            <person name="Johansen J.R."/>
            <person name="Huntemann M."/>
            <person name="Clum A."/>
            <person name="Foster B."/>
            <person name="Foster B."/>
            <person name="Roux S."/>
            <person name="Palaniappan K."/>
            <person name="Varghese N."/>
            <person name="Mukherjee S."/>
            <person name="Reddy T.B.K."/>
            <person name="Daum C."/>
            <person name="Copeland A."/>
            <person name="Chen I.A."/>
            <person name="Ivanova N.N."/>
            <person name="Kyrpides N.C."/>
            <person name="Shapiro N."/>
            <person name="Eloe-Fadrosh E.A."/>
            <person name="Pietrasiak N."/>
        </authorList>
    </citation>
    <scope>NUCLEOTIDE SEQUENCE</scope>
    <source>
        <strain evidence="4">UHER 2000/2452</strain>
    </source>
</reference>
<dbReference type="InterPro" id="IPR019734">
    <property type="entry name" value="TPR_rpt"/>
</dbReference>
<evidence type="ECO:0000313" key="5">
    <source>
        <dbReference type="Proteomes" id="UP000757435"/>
    </source>
</evidence>
<dbReference type="Pfam" id="PF07719">
    <property type="entry name" value="TPR_2"/>
    <property type="match status" value="1"/>
</dbReference>
<comment type="caution">
    <text evidence="4">The sequence shown here is derived from an EMBL/GenBank/DDBJ whole genome shotgun (WGS) entry which is preliminary data.</text>
</comment>
<sequence>MRIERQKTWIISFLVGFSCLNAQPTWADPAIPYREQGIAYRDQGDLPASIAAFQRAVELSPENLEGRVNLGWTLHLAKRDRQSAQVLEQTIPYDPYNIKTFNALGIVYLVNDDLAAAVLTHTWASWLDPNNEIPHYNLSLAYQRLQQFPWAIASAQKAAQLEPDNPHPWVAIAIAQWGQGDRQSALESYREAIALDDRYADRDFLEYLNEAGFSPDQIQLSQQVLAAV</sequence>
<dbReference type="SUPFAM" id="SSF48452">
    <property type="entry name" value="TPR-like"/>
    <property type="match status" value="1"/>
</dbReference>
<keyword evidence="1" id="KW-0677">Repeat</keyword>
<dbReference type="InterPro" id="IPR013105">
    <property type="entry name" value="TPR_2"/>
</dbReference>
<dbReference type="PANTHER" id="PTHR44186:SF1">
    <property type="entry name" value="BARDET-BIEDL SYNDROME 4 PROTEIN"/>
    <property type="match status" value="1"/>
</dbReference>
<dbReference type="SMART" id="SM00028">
    <property type="entry name" value="TPR"/>
    <property type="match status" value="5"/>
</dbReference>
<dbReference type="PANTHER" id="PTHR44186">
    <property type="match status" value="1"/>
</dbReference>
<dbReference type="AlphaFoldDB" id="A0A951UKJ5"/>
<dbReference type="Pfam" id="PF13181">
    <property type="entry name" value="TPR_8"/>
    <property type="match status" value="1"/>
</dbReference>
<organism evidence="4 5">
    <name type="scientific">Drouetiella hepatica Uher 2000/2452</name>
    <dbReference type="NCBI Taxonomy" id="904376"/>
    <lineage>
        <taxon>Bacteria</taxon>
        <taxon>Bacillati</taxon>
        <taxon>Cyanobacteriota</taxon>
        <taxon>Cyanophyceae</taxon>
        <taxon>Oculatellales</taxon>
        <taxon>Oculatellaceae</taxon>
        <taxon>Drouetiella</taxon>
    </lineage>
</organism>
<dbReference type="InterPro" id="IPR011990">
    <property type="entry name" value="TPR-like_helical_dom_sf"/>
</dbReference>
<dbReference type="Proteomes" id="UP000757435">
    <property type="component" value="Unassembled WGS sequence"/>
</dbReference>
<evidence type="ECO:0000256" key="1">
    <source>
        <dbReference type="ARBA" id="ARBA00022737"/>
    </source>
</evidence>
<dbReference type="EMBL" id="JAHHHD010000002">
    <property type="protein sequence ID" value="MBW4657621.1"/>
    <property type="molecule type" value="Genomic_DNA"/>
</dbReference>
<proteinExistence type="predicted"/>
<protein>
    <submittedName>
        <fullName evidence="4">Tetratricopeptide repeat protein</fullName>
    </submittedName>
</protein>
<evidence type="ECO:0000256" key="3">
    <source>
        <dbReference type="PROSITE-ProRule" id="PRU00339"/>
    </source>
</evidence>
<dbReference type="Pfam" id="PF13414">
    <property type="entry name" value="TPR_11"/>
    <property type="match status" value="1"/>
</dbReference>
<evidence type="ECO:0000313" key="4">
    <source>
        <dbReference type="EMBL" id="MBW4657621.1"/>
    </source>
</evidence>
<dbReference type="PROSITE" id="PS51257">
    <property type="entry name" value="PROKAR_LIPOPROTEIN"/>
    <property type="match status" value="1"/>
</dbReference>
<evidence type="ECO:0000256" key="2">
    <source>
        <dbReference type="ARBA" id="ARBA00022803"/>
    </source>
</evidence>
<feature type="repeat" description="TPR" evidence="3">
    <location>
        <begin position="30"/>
        <end position="63"/>
    </location>
</feature>
<dbReference type="PROSITE" id="PS50005">
    <property type="entry name" value="TPR"/>
    <property type="match status" value="2"/>
</dbReference>
<accession>A0A951UKJ5</accession>